<evidence type="ECO:0000313" key="2">
    <source>
        <dbReference type="Proteomes" id="UP001055811"/>
    </source>
</evidence>
<dbReference type="EMBL" id="CM042013">
    <property type="protein sequence ID" value="KAI3738638.1"/>
    <property type="molecule type" value="Genomic_DNA"/>
</dbReference>
<keyword evidence="2" id="KW-1185">Reference proteome</keyword>
<reference evidence="1 2" key="2">
    <citation type="journal article" date="2022" name="Mol. Ecol. Resour.">
        <title>The genomes of chicory, endive, great burdock and yacon provide insights into Asteraceae paleo-polyploidization history and plant inulin production.</title>
        <authorList>
            <person name="Fan W."/>
            <person name="Wang S."/>
            <person name="Wang H."/>
            <person name="Wang A."/>
            <person name="Jiang F."/>
            <person name="Liu H."/>
            <person name="Zhao H."/>
            <person name="Xu D."/>
            <person name="Zhang Y."/>
        </authorList>
    </citation>
    <scope>NUCLEOTIDE SEQUENCE [LARGE SCALE GENOMIC DNA]</scope>
    <source>
        <strain evidence="2">cv. Punajuju</strain>
        <tissue evidence="1">Leaves</tissue>
    </source>
</reference>
<organism evidence="1 2">
    <name type="scientific">Cichorium intybus</name>
    <name type="common">Chicory</name>
    <dbReference type="NCBI Taxonomy" id="13427"/>
    <lineage>
        <taxon>Eukaryota</taxon>
        <taxon>Viridiplantae</taxon>
        <taxon>Streptophyta</taxon>
        <taxon>Embryophyta</taxon>
        <taxon>Tracheophyta</taxon>
        <taxon>Spermatophyta</taxon>
        <taxon>Magnoliopsida</taxon>
        <taxon>eudicotyledons</taxon>
        <taxon>Gunneridae</taxon>
        <taxon>Pentapetalae</taxon>
        <taxon>asterids</taxon>
        <taxon>campanulids</taxon>
        <taxon>Asterales</taxon>
        <taxon>Asteraceae</taxon>
        <taxon>Cichorioideae</taxon>
        <taxon>Cichorieae</taxon>
        <taxon>Cichoriinae</taxon>
        <taxon>Cichorium</taxon>
    </lineage>
</organism>
<accession>A0ACB9CWC2</accession>
<gene>
    <name evidence="1" type="ORF">L2E82_28685</name>
</gene>
<protein>
    <submittedName>
        <fullName evidence="1">Uncharacterized protein</fullName>
    </submittedName>
</protein>
<name>A0ACB9CWC2_CICIN</name>
<proteinExistence type="predicted"/>
<dbReference type="Proteomes" id="UP001055811">
    <property type="component" value="Linkage Group LG05"/>
</dbReference>
<sequence length="247" mass="27771">MEEEYIENLCVQILKFKPDLVITEKGLSDLACHYLSKAGVSAIRRLRKTDNNRIAKGCGAVIVNRPDKLQESDVGTGAGLFEVKKFGDGFFAYVLEILDPYRRLYEVYLVVPVVKGKKSKKEKFACGLYTTSVEAFIPNIGRGVQDEKGEKAMVWQNSWAYSTRTIGVMVMVYGDDKGMVLPPKVAAVQVIIVHVFVLKLVRGMRVEKVFWDAIVFKKLWSVLGGDIRFMLCYAAPLAADTQRFIND</sequence>
<reference evidence="2" key="1">
    <citation type="journal article" date="2022" name="Mol. Ecol. Resour.">
        <title>The genomes of chicory, endive, great burdock and yacon provide insights into Asteraceae palaeo-polyploidization history and plant inulin production.</title>
        <authorList>
            <person name="Fan W."/>
            <person name="Wang S."/>
            <person name="Wang H."/>
            <person name="Wang A."/>
            <person name="Jiang F."/>
            <person name="Liu H."/>
            <person name="Zhao H."/>
            <person name="Xu D."/>
            <person name="Zhang Y."/>
        </authorList>
    </citation>
    <scope>NUCLEOTIDE SEQUENCE [LARGE SCALE GENOMIC DNA]</scope>
    <source>
        <strain evidence="2">cv. Punajuju</strain>
    </source>
</reference>
<comment type="caution">
    <text evidence="1">The sequence shown here is derived from an EMBL/GenBank/DDBJ whole genome shotgun (WGS) entry which is preliminary data.</text>
</comment>
<evidence type="ECO:0000313" key="1">
    <source>
        <dbReference type="EMBL" id="KAI3738638.1"/>
    </source>
</evidence>